<dbReference type="SUPFAM" id="SSF143011">
    <property type="entry name" value="RelE-like"/>
    <property type="match status" value="1"/>
</dbReference>
<evidence type="ECO:0000313" key="1">
    <source>
        <dbReference type="EMBL" id="OHA04358.1"/>
    </source>
</evidence>
<dbReference type="Gene3D" id="3.30.2310.20">
    <property type="entry name" value="RelE-like"/>
    <property type="match status" value="1"/>
</dbReference>
<protein>
    <submittedName>
        <fullName evidence="1">Uncharacterized protein</fullName>
    </submittedName>
</protein>
<name>A0A1G2KY38_9BACT</name>
<dbReference type="EMBL" id="MHQO01000082">
    <property type="protein sequence ID" value="OHA04358.1"/>
    <property type="molecule type" value="Genomic_DNA"/>
</dbReference>
<comment type="caution">
    <text evidence="1">The sequence shown here is derived from an EMBL/GenBank/DDBJ whole genome shotgun (WGS) entry which is preliminary data.</text>
</comment>
<proteinExistence type="predicted"/>
<organism evidence="1 2">
    <name type="scientific">Candidatus Sungbacteria bacterium RIFCSPLOWO2_01_FULL_47_10</name>
    <dbReference type="NCBI Taxonomy" id="1802276"/>
    <lineage>
        <taxon>Bacteria</taxon>
        <taxon>Candidatus Sungiibacteriota</taxon>
    </lineage>
</organism>
<accession>A0A1G2KY38</accession>
<dbReference type="Proteomes" id="UP000177982">
    <property type="component" value="Unassembled WGS sequence"/>
</dbReference>
<gene>
    <name evidence="1" type="ORF">A2934_04315</name>
</gene>
<dbReference type="InterPro" id="IPR035093">
    <property type="entry name" value="RelE/ParE_toxin_dom_sf"/>
</dbReference>
<reference evidence="1 2" key="1">
    <citation type="journal article" date="2016" name="Nat. Commun.">
        <title>Thousands of microbial genomes shed light on interconnected biogeochemical processes in an aquifer system.</title>
        <authorList>
            <person name="Anantharaman K."/>
            <person name="Brown C.T."/>
            <person name="Hug L.A."/>
            <person name="Sharon I."/>
            <person name="Castelle C.J."/>
            <person name="Probst A.J."/>
            <person name="Thomas B.C."/>
            <person name="Singh A."/>
            <person name="Wilkins M.J."/>
            <person name="Karaoz U."/>
            <person name="Brodie E.L."/>
            <person name="Williams K.H."/>
            <person name="Hubbard S.S."/>
            <person name="Banfield J.F."/>
        </authorList>
    </citation>
    <scope>NUCLEOTIDE SEQUENCE [LARGE SCALE GENOMIC DNA]</scope>
</reference>
<sequence>MRVLVIKTTSVFEKHYKKLPQDVKDKAKDKEQIFRKNAFDSRLRTHKLHGKEKKSLAFWIDYTYRIKFVFLDEGEVLFLDTGTHDMYE</sequence>
<evidence type="ECO:0000313" key="2">
    <source>
        <dbReference type="Proteomes" id="UP000177982"/>
    </source>
</evidence>
<dbReference type="AlphaFoldDB" id="A0A1G2KY38"/>